<evidence type="ECO:0000313" key="1">
    <source>
        <dbReference type="EMBL" id="CAL1359001.1"/>
    </source>
</evidence>
<keyword evidence="2" id="KW-1185">Reference proteome</keyword>
<name>A0AAV2CSK3_9ROSI</name>
<evidence type="ECO:0008006" key="3">
    <source>
        <dbReference type="Google" id="ProtNLM"/>
    </source>
</evidence>
<sequence length="70" mass="7931">MMMMTTTTMVISRKKQQLMIATMIITLAIMARRLISDARIINITNALNSKKILIVHYIMKPKTTTLVPAP</sequence>
<evidence type="ECO:0000313" key="2">
    <source>
        <dbReference type="Proteomes" id="UP001497516"/>
    </source>
</evidence>
<dbReference type="EMBL" id="OZ034814">
    <property type="protein sequence ID" value="CAL1359001.1"/>
    <property type="molecule type" value="Genomic_DNA"/>
</dbReference>
<protein>
    <recommendedName>
        <fullName evidence="3">Secreted protein</fullName>
    </recommendedName>
</protein>
<proteinExistence type="predicted"/>
<reference evidence="1 2" key="1">
    <citation type="submission" date="2024-04" db="EMBL/GenBank/DDBJ databases">
        <authorList>
            <person name="Fracassetti M."/>
        </authorList>
    </citation>
    <scope>NUCLEOTIDE SEQUENCE [LARGE SCALE GENOMIC DNA]</scope>
</reference>
<accession>A0AAV2CSK3</accession>
<organism evidence="1 2">
    <name type="scientific">Linum trigynum</name>
    <dbReference type="NCBI Taxonomy" id="586398"/>
    <lineage>
        <taxon>Eukaryota</taxon>
        <taxon>Viridiplantae</taxon>
        <taxon>Streptophyta</taxon>
        <taxon>Embryophyta</taxon>
        <taxon>Tracheophyta</taxon>
        <taxon>Spermatophyta</taxon>
        <taxon>Magnoliopsida</taxon>
        <taxon>eudicotyledons</taxon>
        <taxon>Gunneridae</taxon>
        <taxon>Pentapetalae</taxon>
        <taxon>rosids</taxon>
        <taxon>fabids</taxon>
        <taxon>Malpighiales</taxon>
        <taxon>Linaceae</taxon>
        <taxon>Linum</taxon>
    </lineage>
</organism>
<dbReference type="Proteomes" id="UP001497516">
    <property type="component" value="Chromosome 10"/>
</dbReference>
<dbReference type="AlphaFoldDB" id="A0AAV2CSK3"/>
<gene>
    <name evidence="1" type="ORF">LTRI10_LOCUS6520</name>
</gene>